<comment type="similarity">
    <text evidence="1">Belongs to the ubiquitin-conjugating enzyme family. UFC1 subfamily.</text>
</comment>
<evidence type="ECO:0000256" key="1">
    <source>
        <dbReference type="ARBA" id="ARBA00008451"/>
    </source>
</evidence>
<dbReference type="PANTHER" id="PTHR12921:SF0">
    <property type="entry name" value="UBIQUITIN-FOLD MODIFIER-CONJUGATING ENZYME 1"/>
    <property type="match status" value="1"/>
</dbReference>
<dbReference type="Gene3D" id="3.40.50.720">
    <property type="entry name" value="NAD(P)-binding Rossmann-like Domain"/>
    <property type="match status" value="1"/>
</dbReference>
<dbReference type="PANTHER" id="PTHR12921">
    <property type="entry name" value="UBIQUITIN-FOLD MODIFIER-CONJUGATING ENZYME 1"/>
    <property type="match status" value="1"/>
</dbReference>
<keyword evidence="3" id="KW-0833">Ubl conjugation pathway</keyword>
<dbReference type="CDD" id="cd05233">
    <property type="entry name" value="SDR_c"/>
    <property type="match status" value="1"/>
</dbReference>
<dbReference type="Pfam" id="PF08694">
    <property type="entry name" value="UFC1"/>
    <property type="match status" value="1"/>
</dbReference>
<dbReference type="EMBL" id="LHPF02000002">
    <property type="protein sequence ID" value="PSC75731.1"/>
    <property type="molecule type" value="Genomic_DNA"/>
</dbReference>
<accession>A0A2P6VNQ8</accession>
<dbReference type="CDD" id="cd11686">
    <property type="entry name" value="UBCc_UFC1"/>
    <property type="match status" value="1"/>
</dbReference>
<evidence type="ECO:0000313" key="5">
    <source>
        <dbReference type="Proteomes" id="UP000239649"/>
    </source>
</evidence>
<dbReference type="SUPFAM" id="SSF54495">
    <property type="entry name" value="UBC-like"/>
    <property type="match status" value="1"/>
</dbReference>
<dbReference type="InterPro" id="IPR014806">
    <property type="entry name" value="Ufc1"/>
</dbReference>
<dbReference type="AlphaFoldDB" id="A0A2P6VNQ8"/>
<dbReference type="Gene3D" id="3.10.110.10">
    <property type="entry name" value="Ubiquitin Conjugating Enzyme"/>
    <property type="match status" value="1"/>
</dbReference>
<comment type="caution">
    <text evidence="4">The sequence shown here is derived from an EMBL/GenBank/DDBJ whole genome shotgun (WGS) entry which is preliminary data.</text>
</comment>
<dbReference type="OrthoDB" id="10256182at2759"/>
<dbReference type="GO" id="GO:0005737">
    <property type="term" value="C:cytoplasm"/>
    <property type="evidence" value="ECO:0007669"/>
    <property type="project" value="TreeGrafter"/>
</dbReference>
<proteinExistence type="inferred from homology"/>
<keyword evidence="5" id="KW-1185">Reference proteome</keyword>
<dbReference type="STRING" id="554055.A0A2P6VNQ8"/>
<evidence type="ECO:0000256" key="2">
    <source>
        <dbReference type="ARBA" id="ARBA00013306"/>
    </source>
</evidence>
<gene>
    <name evidence="4" type="ORF">C2E20_1658</name>
</gene>
<dbReference type="InterPro" id="IPR002347">
    <property type="entry name" value="SDR_fam"/>
</dbReference>
<dbReference type="SUPFAM" id="SSF51735">
    <property type="entry name" value="NAD(P)-binding Rossmann-fold domains"/>
    <property type="match status" value="1"/>
</dbReference>
<dbReference type="Pfam" id="PF00106">
    <property type="entry name" value="adh_short"/>
    <property type="match status" value="1"/>
</dbReference>
<protein>
    <recommendedName>
        <fullName evidence="2">Ubiquitin-fold modifier-conjugating enzyme 1</fullName>
    </recommendedName>
</protein>
<reference evidence="4 5" key="1">
    <citation type="journal article" date="2018" name="Plant J.">
        <title>Genome sequences of Chlorella sorokiniana UTEX 1602 and Micractinium conductrix SAG 241.80: implications to maltose excretion by a green alga.</title>
        <authorList>
            <person name="Arriola M.B."/>
            <person name="Velmurugan N."/>
            <person name="Zhang Y."/>
            <person name="Plunkett M.H."/>
            <person name="Hondzo H."/>
            <person name="Barney B.M."/>
        </authorList>
    </citation>
    <scope>NUCLEOTIDE SEQUENCE [LARGE SCALE GENOMIC DNA]</scope>
    <source>
        <strain evidence="4 5">SAG 241.80</strain>
    </source>
</reference>
<evidence type="ECO:0000313" key="4">
    <source>
        <dbReference type="EMBL" id="PSC75731.1"/>
    </source>
</evidence>
<dbReference type="Proteomes" id="UP000239649">
    <property type="component" value="Unassembled WGS sequence"/>
</dbReference>
<dbReference type="GO" id="GO:0061657">
    <property type="term" value="F:UFM1 conjugating enzyme activity"/>
    <property type="evidence" value="ECO:0007669"/>
    <property type="project" value="InterPro"/>
</dbReference>
<dbReference type="GO" id="GO:1990592">
    <property type="term" value="P:protein K69-linked ufmylation"/>
    <property type="evidence" value="ECO:0007669"/>
    <property type="project" value="TreeGrafter"/>
</dbReference>
<name>A0A2P6VNQ8_9CHLO</name>
<dbReference type="InterPro" id="IPR036291">
    <property type="entry name" value="NAD(P)-bd_dom_sf"/>
</dbReference>
<dbReference type="PRINTS" id="PR00081">
    <property type="entry name" value="GDHRDH"/>
</dbReference>
<dbReference type="InterPro" id="IPR016135">
    <property type="entry name" value="UBQ-conjugating_enzyme/RWD"/>
</dbReference>
<evidence type="ECO:0000256" key="3">
    <source>
        <dbReference type="ARBA" id="ARBA00022786"/>
    </source>
</evidence>
<organism evidence="4 5">
    <name type="scientific">Micractinium conductrix</name>
    <dbReference type="NCBI Taxonomy" id="554055"/>
    <lineage>
        <taxon>Eukaryota</taxon>
        <taxon>Viridiplantae</taxon>
        <taxon>Chlorophyta</taxon>
        <taxon>core chlorophytes</taxon>
        <taxon>Trebouxiophyceae</taxon>
        <taxon>Chlorellales</taxon>
        <taxon>Chlorellaceae</taxon>
        <taxon>Chlorella clade</taxon>
        <taxon>Micractinium</taxon>
    </lineage>
</organism>
<sequence>MGDASWDPKTRATVQKIPLLTVRAGPRDKEDWGKRLKEELQALIKYIEINKSADLDWFTIKPSNKEGTHWAGKCWYVHDLIRYEFDFQFDIPATYPTTAPEIELPELEGKTAKMYRGGKICLTIHFKPLWAKNAPHFGVAHALCLGLAPWLAAEVPFLVESGAVKPKSRGFGFALAQEFLRMGDSVALCGRDAGRLEAAVAALRAECGDASRVQGLPANCSSPQDVQDFAAFVQRRLGGVDLWINNAGEVTAKRLLVDVPPEEVVQVVGTNVLGSLLGSQAALRLMLRQPVAAGPSGAGPSYHIFNTGFSRWGAKLTKPAVTHKATKRALTQLCESLAQELAEAGVTSVGVHNVSPGMLLTDLLLRDSTLAARRVFNALAEEPEVVAAALAPRIRAVGGSGTSIDYLAPADAAARMLRHLPEVAGLRDGRFFDRHGQRVTAPGQRYQSNGVRVQLAAAAEEAAAAVQPAPSDPSKPQRHTSPRTMALFLAAAKAVALARGNPACDAYKCKVSLVDAGKYRAQLAAKTSTLSYSRSCSARIGAVHEVAPLSSAADWPRLAEQEAPCTPAAPVWAARVTPSTASAAAPPTATPTPTVLTCTLLILEEAEDVLPRTPARPAPYLPPARRANASAATLAGCTLVLPTFAAPAPTPSPCYTPPAKRTAAQHAAAAAAPRPGRTCPFPSLTRCCPCAAQRRRRVPTFLRCC</sequence>